<organism evidence="2 3">
    <name type="scientific">Hymenobacter jeollabukensis</name>
    <dbReference type="NCBI Taxonomy" id="2025313"/>
    <lineage>
        <taxon>Bacteria</taxon>
        <taxon>Pseudomonadati</taxon>
        <taxon>Bacteroidota</taxon>
        <taxon>Cytophagia</taxon>
        <taxon>Cytophagales</taxon>
        <taxon>Hymenobacteraceae</taxon>
        <taxon>Hymenobacter</taxon>
    </lineage>
</organism>
<gene>
    <name evidence="2" type="ORF">FDY95_03135</name>
</gene>
<protein>
    <recommendedName>
        <fullName evidence="1">GEVED domain-containing protein</fullName>
    </recommendedName>
</protein>
<name>A0A5R8WWU8_9BACT</name>
<dbReference type="AlphaFoldDB" id="A0A5R8WWU8"/>
<feature type="domain" description="GEVED" evidence="1">
    <location>
        <begin position="73"/>
        <end position="134"/>
    </location>
</feature>
<reference evidence="2 3" key="1">
    <citation type="submission" date="2019-05" db="EMBL/GenBank/DDBJ databases">
        <title>Hymenobacter edaphi sp. nov., isolated from abandoned arsenic-contaminated farmland soil.</title>
        <authorList>
            <person name="Nie L."/>
        </authorList>
    </citation>
    <scope>NUCLEOTIDE SEQUENCE [LARGE SCALE GENOMIC DNA]</scope>
    <source>
        <strain evidence="2 3">1-3-3-8</strain>
    </source>
</reference>
<dbReference type="EMBL" id="VAJM01000001">
    <property type="protein sequence ID" value="TLM97000.1"/>
    <property type="molecule type" value="Genomic_DNA"/>
</dbReference>
<accession>A0A5R8WWU8</accession>
<dbReference type="RefSeq" id="WP_138075245.1">
    <property type="nucleotide sequence ID" value="NZ_VAJM01000001.1"/>
</dbReference>
<dbReference type="InterPro" id="IPR045474">
    <property type="entry name" value="GEVED"/>
</dbReference>
<evidence type="ECO:0000259" key="1">
    <source>
        <dbReference type="Pfam" id="PF20009"/>
    </source>
</evidence>
<keyword evidence="3" id="KW-1185">Reference proteome</keyword>
<sequence>MLPVACQPGNAPTANQSFGMGIYRVQFGGLDTTTNGAADGYQDYSCRARAAQLVRGGSYTLVVRTNPNVDETVRAWLDTNNDGQFAAAEQVLASTNARQHQATFTVPATAPAGVGLRLRIAADYANAPVPTACSTR</sequence>
<comment type="caution">
    <text evidence="2">The sequence shown here is derived from an EMBL/GenBank/DDBJ whole genome shotgun (WGS) entry which is preliminary data.</text>
</comment>
<dbReference type="OrthoDB" id="1521709at2"/>
<dbReference type="Pfam" id="PF20009">
    <property type="entry name" value="GEVED"/>
    <property type="match status" value="1"/>
</dbReference>
<evidence type="ECO:0000313" key="3">
    <source>
        <dbReference type="Proteomes" id="UP000305517"/>
    </source>
</evidence>
<dbReference type="Proteomes" id="UP000305517">
    <property type="component" value="Unassembled WGS sequence"/>
</dbReference>
<evidence type="ECO:0000313" key="2">
    <source>
        <dbReference type="EMBL" id="TLM97000.1"/>
    </source>
</evidence>
<proteinExistence type="predicted"/>